<feature type="transmembrane region" description="Helical" evidence="5">
    <location>
        <begin position="178"/>
        <end position="197"/>
    </location>
</feature>
<dbReference type="InterPro" id="IPR005829">
    <property type="entry name" value="Sugar_transporter_CS"/>
</dbReference>
<dbReference type="AlphaFoldDB" id="A0A8I0HR73"/>
<sequence length="398" mass="42478">MSAPTTEVASRKTATQPRLFTPTFALGWLVNFLFFLVFYYLITVMALYAVREFAASDLAGGFASSSFVVGATIARLFAGYVVDRFGRRRILLISAVLAVLASSLYLVADSLVFLIAVRMLHGLAFSLASTSVMALVQSVIPAVRRAEGTGYLALTTTLAAAVGPALALLLVDAYNYDVLFWVALATSVVSLLVALFLRDPAGDGGNTSIRWSLKTIAHPSVFPIAVFMMIIALCYAGVLTYINPYAEERGLITGAAFFFIAYAVAMLLTRPFLGRIQDRHGPTPVVVFGLIWMAVALVILAVAETDWLVIVAGVCTGLGYGTLMPAAQAMSVQAVAPHQLGTALSTLFLFVDLGFGLGPILLGVVLGWVGYGTLYLLLSGGVVVAGCYYLAIRLWARR</sequence>
<dbReference type="PROSITE" id="PS00216">
    <property type="entry name" value="SUGAR_TRANSPORT_1"/>
    <property type="match status" value="1"/>
</dbReference>
<dbReference type="InterPro" id="IPR036259">
    <property type="entry name" value="MFS_trans_sf"/>
</dbReference>
<protein>
    <submittedName>
        <fullName evidence="7">MFS transporter</fullName>
    </submittedName>
</protein>
<dbReference type="Gene3D" id="1.20.1250.20">
    <property type="entry name" value="MFS general substrate transporter like domains"/>
    <property type="match status" value="1"/>
</dbReference>
<gene>
    <name evidence="7" type="ORF">H9627_08905</name>
</gene>
<keyword evidence="3 5" id="KW-1133">Transmembrane helix</keyword>
<dbReference type="PANTHER" id="PTHR23531">
    <property type="entry name" value="QUINOLENE RESISTANCE PROTEIN NORA"/>
    <property type="match status" value="1"/>
</dbReference>
<comment type="caution">
    <text evidence="7">The sequence shown here is derived from an EMBL/GenBank/DDBJ whole genome shotgun (WGS) entry which is preliminary data.</text>
</comment>
<feature type="transmembrane region" description="Helical" evidence="5">
    <location>
        <begin position="307"/>
        <end position="326"/>
    </location>
</feature>
<dbReference type="InterPro" id="IPR011701">
    <property type="entry name" value="MFS"/>
</dbReference>
<comment type="subcellular location">
    <subcellularLocation>
        <location evidence="1">Cell membrane</location>
        <topology evidence="1">Multi-pass membrane protein</topology>
    </subcellularLocation>
</comment>
<keyword evidence="8" id="KW-1185">Reference proteome</keyword>
<accession>A0A8I0HR73</accession>
<dbReference type="PANTHER" id="PTHR23531:SF1">
    <property type="entry name" value="QUINOLENE RESISTANCE PROTEIN NORA"/>
    <property type="match status" value="1"/>
</dbReference>
<dbReference type="Pfam" id="PF07690">
    <property type="entry name" value="MFS_1"/>
    <property type="match status" value="2"/>
</dbReference>
<proteinExistence type="predicted"/>
<feature type="transmembrane region" description="Helical" evidence="5">
    <location>
        <begin position="90"/>
        <end position="117"/>
    </location>
</feature>
<feature type="transmembrane region" description="Helical" evidence="5">
    <location>
        <begin position="217"/>
        <end position="238"/>
    </location>
</feature>
<dbReference type="PROSITE" id="PS50850">
    <property type="entry name" value="MFS"/>
    <property type="match status" value="1"/>
</dbReference>
<evidence type="ECO:0000313" key="8">
    <source>
        <dbReference type="Proteomes" id="UP000650224"/>
    </source>
</evidence>
<name>A0A8I0HR73_9CORY</name>
<dbReference type="InterPro" id="IPR020846">
    <property type="entry name" value="MFS_dom"/>
</dbReference>
<evidence type="ECO:0000256" key="2">
    <source>
        <dbReference type="ARBA" id="ARBA00022692"/>
    </source>
</evidence>
<dbReference type="SUPFAM" id="SSF103473">
    <property type="entry name" value="MFS general substrate transporter"/>
    <property type="match status" value="1"/>
</dbReference>
<dbReference type="GO" id="GO:0022857">
    <property type="term" value="F:transmembrane transporter activity"/>
    <property type="evidence" value="ECO:0007669"/>
    <property type="project" value="InterPro"/>
</dbReference>
<organism evidence="7 8">
    <name type="scientific">Corynebacterium gallinarum</name>
    <dbReference type="NCBI Taxonomy" id="2762214"/>
    <lineage>
        <taxon>Bacteria</taxon>
        <taxon>Bacillati</taxon>
        <taxon>Actinomycetota</taxon>
        <taxon>Actinomycetes</taxon>
        <taxon>Mycobacteriales</taxon>
        <taxon>Corynebacteriaceae</taxon>
        <taxon>Corynebacterium</taxon>
    </lineage>
</organism>
<reference evidence="7 8" key="1">
    <citation type="submission" date="2020-08" db="EMBL/GenBank/DDBJ databases">
        <title>A Genomic Blueprint of the Chicken Gut Microbiome.</title>
        <authorList>
            <person name="Gilroy R."/>
            <person name="Ravi A."/>
            <person name="Getino M."/>
            <person name="Pursley I."/>
            <person name="Horton D.L."/>
            <person name="Alikhan N.-F."/>
            <person name="Baker D."/>
            <person name="Gharbi K."/>
            <person name="Hall N."/>
            <person name="Watson M."/>
            <person name="Adriaenssens E.M."/>
            <person name="Foster-Nyarko E."/>
            <person name="Jarju S."/>
            <person name="Secka A."/>
            <person name="Antonio M."/>
            <person name="Oren A."/>
            <person name="Chaudhuri R."/>
            <person name="La Ragione R.M."/>
            <person name="Hildebrand F."/>
            <person name="Pallen M.J."/>
        </authorList>
    </citation>
    <scope>NUCLEOTIDE SEQUENCE [LARGE SCALE GENOMIC DNA]</scope>
    <source>
        <strain evidence="7 8">Sa1YVA5</strain>
    </source>
</reference>
<feature type="transmembrane region" description="Helical" evidence="5">
    <location>
        <begin position="150"/>
        <end position="172"/>
    </location>
</feature>
<evidence type="ECO:0000256" key="1">
    <source>
        <dbReference type="ARBA" id="ARBA00004651"/>
    </source>
</evidence>
<evidence type="ECO:0000259" key="6">
    <source>
        <dbReference type="PROSITE" id="PS50850"/>
    </source>
</evidence>
<feature type="domain" description="Major facilitator superfamily (MFS) profile" evidence="6">
    <location>
        <begin position="23"/>
        <end position="398"/>
    </location>
</feature>
<evidence type="ECO:0000256" key="4">
    <source>
        <dbReference type="ARBA" id="ARBA00023136"/>
    </source>
</evidence>
<keyword evidence="2 5" id="KW-0812">Transmembrane</keyword>
<dbReference type="CDD" id="cd17489">
    <property type="entry name" value="MFS_YfcJ_like"/>
    <property type="match status" value="1"/>
</dbReference>
<dbReference type="EMBL" id="JACSPR010000005">
    <property type="protein sequence ID" value="MBD8030435.1"/>
    <property type="molecule type" value="Genomic_DNA"/>
</dbReference>
<evidence type="ECO:0000313" key="7">
    <source>
        <dbReference type="EMBL" id="MBD8030435.1"/>
    </source>
</evidence>
<feature type="transmembrane region" description="Helical" evidence="5">
    <location>
        <begin position="58"/>
        <end position="78"/>
    </location>
</feature>
<dbReference type="InterPro" id="IPR052714">
    <property type="entry name" value="MFS_Exporter"/>
</dbReference>
<dbReference type="Proteomes" id="UP000650224">
    <property type="component" value="Unassembled WGS sequence"/>
</dbReference>
<evidence type="ECO:0000256" key="5">
    <source>
        <dbReference type="SAM" id="Phobius"/>
    </source>
</evidence>
<feature type="transmembrane region" description="Helical" evidence="5">
    <location>
        <begin position="347"/>
        <end position="369"/>
    </location>
</feature>
<dbReference type="GO" id="GO:0005886">
    <property type="term" value="C:plasma membrane"/>
    <property type="evidence" value="ECO:0007669"/>
    <property type="project" value="UniProtKB-SubCell"/>
</dbReference>
<feature type="transmembrane region" description="Helical" evidence="5">
    <location>
        <begin position="250"/>
        <end position="269"/>
    </location>
</feature>
<feature type="transmembrane region" description="Helical" evidence="5">
    <location>
        <begin position="375"/>
        <end position="396"/>
    </location>
</feature>
<feature type="transmembrane region" description="Helical" evidence="5">
    <location>
        <begin position="281"/>
        <end position="301"/>
    </location>
</feature>
<feature type="transmembrane region" description="Helical" evidence="5">
    <location>
        <begin position="19"/>
        <end position="42"/>
    </location>
</feature>
<keyword evidence="4 5" id="KW-0472">Membrane</keyword>
<evidence type="ECO:0000256" key="3">
    <source>
        <dbReference type="ARBA" id="ARBA00022989"/>
    </source>
</evidence>